<dbReference type="Proteomes" id="UP000257109">
    <property type="component" value="Unassembled WGS sequence"/>
</dbReference>
<dbReference type="OrthoDB" id="1411405at2759"/>
<dbReference type="EMBL" id="QJKJ01010258">
    <property type="protein sequence ID" value="RDX74185.1"/>
    <property type="molecule type" value="Genomic_DNA"/>
</dbReference>
<accession>A0A371F7D6</accession>
<feature type="transmembrane region" description="Helical" evidence="1">
    <location>
        <begin position="174"/>
        <end position="191"/>
    </location>
</feature>
<name>A0A371F7D6_MUCPR</name>
<keyword evidence="1" id="KW-0472">Membrane</keyword>
<evidence type="ECO:0000313" key="3">
    <source>
        <dbReference type="Proteomes" id="UP000257109"/>
    </source>
</evidence>
<organism evidence="2 3">
    <name type="scientific">Mucuna pruriens</name>
    <name type="common">Velvet bean</name>
    <name type="synonym">Dolichos pruriens</name>
    <dbReference type="NCBI Taxonomy" id="157652"/>
    <lineage>
        <taxon>Eukaryota</taxon>
        <taxon>Viridiplantae</taxon>
        <taxon>Streptophyta</taxon>
        <taxon>Embryophyta</taxon>
        <taxon>Tracheophyta</taxon>
        <taxon>Spermatophyta</taxon>
        <taxon>Magnoliopsida</taxon>
        <taxon>eudicotyledons</taxon>
        <taxon>Gunneridae</taxon>
        <taxon>Pentapetalae</taxon>
        <taxon>rosids</taxon>
        <taxon>fabids</taxon>
        <taxon>Fabales</taxon>
        <taxon>Fabaceae</taxon>
        <taxon>Papilionoideae</taxon>
        <taxon>50 kb inversion clade</taxon>
        <taxon>NPAAA clade</taxon>
        <taxon>indigoferoid/millettioid clade</taxon>
        <taxon>Phaseoleae</taxon>
        <taxon>Mucuna</taxon>
    </lineage>
</organism>
<feature type="transmembrane region" description="Helical" evidence="1">
    <location>
        <begin position="28"/>
        <end position="48"/>
    </location>
</feature>
<comment type="caution">
    <text evidence="2">The sequence shown here is derived from an EMBL/GenBank/DDBJ whole genome shotgun (WGS) entry which is preliminary data.</text>
</comment>
<feature type="transmembrane region" description="Helical" evidence="1">
    <location>
        <begin position="149"/>
        <end position="168"/>
    </location>
</feature>
<gene>
    <name evidence="2" type="ORF">CR513_46095</name>
</gene>
<proteinExistence type="predicted"/>
<evidence type="ECO:0000313" key="2">
    <source>
        <dbReference type="EMBL" id="RDX74185.1"/>
    </source>
</evidence>
<reference evidence="2" key="1">
    <citation type="submission" date="2018-05" db="EMBL/GenBank/DDBJ databases">
        <title>Draft genome of Mucuna pruriens seed.</title>
        <authorList>
            <person name="Nnadi N.E."/>
            <person name="Vos R."/>
            <person name="Hasami M.H."/>
            <person name="Devisetty U.K."/>
            <person name="Aguiy J.C."/>
        </authorList>
    </citation>
    <scope>NUCLEOTIDE SEQUENCE [LARGE SCALE GENOMIC DNA]</scope>
    <source>
        <strain evidence="2">JCA_2017</strain>
    </source>
</reference>
<keyword evidence="1" id="KW-1133">Transmembrane helix</keyword>
<dbReference type="AlphaFoldDB" id="A0A371F7D6"/>
<sequence length="281" mass="31940">MSLIFILTTMINIEAFEKSISKLVIHPLLWRLTGFVSSIVGFSSYAFSPSFKDLFGQWNPLKIQVYSVVSSILCIFMLFVKRFSGGHGRGFLLKAQVGFVVLTLTSLWSVLEDRSEQGKVENGHGKMMNVTSSGAFALMAMSLSRQLQLGFEVGVSNFFVGCFLVTVMKMSLKLAPLAALFCYLLVNIRSFSDFLLQMRQRCATQQDDDNTVTVYGYTNNSDEDSKCDLLGYDTDDLETQDDMYHYDTDDLETQDDMYHYDTDDLEIQDDMYHSDTDDYQI</sequence>
<protein>
    <submittedName>
        <fullName evidence="2">Uncharacterized protein</fullName>
    </submittedName>
</protein>
<keyword evidence="1" id="KW-0812">Transmembrane</keyword>
<feature type="non-terminal residue" evidence="2">
    <location>
        <position position="1"/>
    </location>
</feature>
<keyword evidence="3" id="KW-1185">Reference proteome</keyword>
<evidence type="ECO:0000256" key="1">
    <source>
        <dbReference type="SAM" id="Phobius"/>
    </source>
</evidence>
<feature type="transmembrane region" description="Helical" evidence="1">
    <location>
        <begin position="63"/>
        <end position="80"/>
    </location>
</feature>